<dbReference type="STRING" id="1156394.T0QDM3"/>
<feature type="domain" description="DRBM" evidence="4">
    <location>
        <begin position="185"/>
        <end position="252"/>
    </location>
</feature>
<keyword evidence="1" id="KW-0694">RNA-binding</keyword>
<dbReference type="OMA" id="IAINYTH"/>
<feature type="domain" description="WW" evidence="3">
    <location>
        <begin position="25"/>
        <end position="58"/>
    </location>
</feature>
<dbReference type="AlphaFoldDB" id="T0QDM3"/>
<dbReference type="GO" id="GO:0042802">
    <property type="term" value="F:identical protein binding"/>
    <property type="evidence" value="ECO:0007669"/>
    <property type="project" value="InterPro"/>
</dbReference>
<dbReference type="VEuPathDB" id="FungiDB:SDRG_06697"/>
<feature type="compositionally biased region" description="Polar residues" evidence="2">
    <location>
        <begin position="418"/>
        <end position="432"/>
    </location>
</feature>
<evidence type="ECO:0000259" key="3">
    <source>
        <dbReference type="PROSITE" id="PS50020"/>
    </source>
</evidence>
<dbReference type="InterPro" id="IPR040375">
    <property type="entry name" value="DGCR8"/>
</dbReference>
<dbReference type="InterPro" id="IPR014720">
    <property type="entry name" value="dsRBD_dom"/>
</dbReference>
<feature type="compositionally biased region" description="Basic and acidic residues" evidence="2">
    <location>
        <begin position="552"/>
        <end position="566"/>
    </location>
</feature>
<dbReference type="InterPro" id="IPR036020">
    <property type="entry name" value="WW_dom_sf"/>
</dbReference>
<dbReference type="EMBL" id="JH767149">
    <property type="protein sequence ID" value="EQC35954.1"/>
    <property type="molecule type" value="Genomic_DNA"/>
</dbReference>
<dbReference type="InParanoid" id="T0QDM3"/>
<evidence type="ECO:0000256" key="1">
    <source>
        <dbReference type="PROSITE-ProRule" id="PRU00266"/>
    </source>
</evidence>
<feature type="region of interest" description="Disordered" evidence="2">
    <location>
        <begin position="393"/>
        <end position="660"/>
    </location>
</feature>
<dbReference type="GeneID" id="19947424"/>
<feature type="compositionally biased region" description="Low complexity" evidence="2">
    <location>
        <begin position="447"/>
        <end position="458"/>
    </location>
</feature>
<keyword evidence="6" id="KW-1185">Reference proteome</keyword>
<organism evidence="5 6">
    <name type="scientific">Saprolegnia diclina (strain VS20)</name>
    <dbReference type="NCBI Taxonomy" id="1156394"/>
    <lineage>
        <taxon>Eukaryota</taxon>
        <taxon>Sar</taxon>
        <taxon>Stramenopiles</taxon>
        <taxon>Oomycota</taxon>
        <taxon>Saprolegniomycetes</taxon>
        <taxon>Saprolegniales</taxon>
        <taxon>Saprolegniaceae</taxon>
        <taxon>Saprolegnia</taxon>
    </lineage>
</organism>
<dbReference type="Pfam" id="PF00035">
    <property type="entry name" value="dsrm"/>
    <property type="match status" value="2"/>
</dbReference>
<feature type="compositionally biased region" description="Polar residues" evidence="2">
    <location>
        <begin position="642"/>
        <end position="651"/>
    </location>
</feature>
<dbReference type="Proteomes" id="UP000030762">
    <property type="component" value="Unassembled WGS sequence"/>
</dbReference>
<dbReference type="InterPro" id="IPR001202">
    <property type="entry name" value="WW_dom"/>
</dbReference>
<dbReference type="RefSeq" id="XP_008610716.1">
    <property type="nucleotide sequence ID" value="XM_008612494.1"/>
</dbReference>
<name>T0QDM3_SAPDV</name>
<evidence type="ECO:0000259" key="4">
    <source>
        <dbReference type="PROSITE" id="PS50137"/>
    </source>
</evidence>
<dbReference type="SMART" id="SM00456">
    <property type="entry name" value="WW"/>
    <property type="match status" value="1"/>
</dbReference>
<dbReference type="GO" id="GO:0031053">
    <property type="term" value="P:primary miRNA processing"/>
    <property type="evidence" value="ECO:0007669"/>
    <property type="project" value="InterPro"/>
</dbReference>
<dbReference type="SMART" id="SM00358">
    <property type="entry name" value="DSRM"/>
    <property type="match status" value="2"/>
</dbReference>
<dbReference type="PROSITE" id="PS50137">
    <property type="entry name" value="DS_RBD"/>
    <property type="match status" value="2"/>
</dbReference>
<dbReference type="GO" id="GO:0003725">
    <property type="term" value="F:double-stranded RNA binding"/>
    <property type="evidence" value="ECO:0007669"/>
    <property type="project" value="TreeGrafter"/>
</dbReference>
<feature type="region of interest" description="Disordered" evidence="2">
    <location>
        <begin position="110"/>
        <end position="172"/>
    </location>
</feature>
<gene>
    <name evidence="5" type="ORF">SDRG_06697</name>
</gene>
<dbReference type="eggNOG" id="KOG4334">
    <property type="taxonomic scope" value="Eukaryota"/>
</dbReference>
<dbReference type="PANTHER" id="PTHR13482">
    <property type="entry name" value="MICRORNA PROCESSOR COMPLEX SUBUNIT DGCR8"/>
    <property type="match status" value="1"/>
</dbReference>
<feature type="compositionally biased region" description="Pro residues" evidence="2">
    <location>
        <begin position="121"/>
        <end position="131"/>
    </location>
</feature>
<dbReference type="PANTHER" id="PTHR13482:SF3">
    <property type="entry name" value="MICROPROCESSOR COMPLEX SUBUNIT DGCR8"/>
    <property type="match status" value="1"/>
</dbReference>
<evidence type="ECO:0000256" key="2">
    <source>
        <dbReference type="SAM" id="MobiDB-lite"/>
    </source>
</evidence>
<evidence type="ECO:0008006" key="7">
    <source>
        <dbReference type="Google" id="ProtNLM"/>
    </source>
</evidence>
<feature type="compositionally biased region" description="Low complexity" evidence="2">
    <location>
        <begin position="600"/>
        <end position="624"/>
    </location>
</feature>
<reference evidence="5 6" key="1">
    <citation type="submission" date="2012-04" db="EMBL/GenBank/DDBJ databases">
        <title>The Genome Sequence of Saprolegnia declina VS20.</title>
        <authorList>
            <consortium name="The Broad Institute Genome Sequencing Platform"/>
            <person name="Russ C."/>
            <person name="Nusbaum C."/>
            <person name="Tyler B."/>
            <person name="van West P."/>
            <person name="Dieguez-Uribeondo J."/>
            <person name="de Bruijn I."/>
            <person name="Tripathy S."/>
            <person name="Jiang R."/>
            <person name="Young S.K."/>
            <person name="Zeng Q."/>
            <person name="Gargeya S."/>
            <person name="Fitzgerald M."/>
            <person name="Haas B."/>
            <person name="Abouelleil A."/>
            <person name="Alvarado L."/>
            <person name="Arachchi H.M."/>
            <person name="Berlin A."/>
            <person name="Chapman S.B."/>
            <person name="Goldberg J."/>
            <person name="Griggs A."/>
            <person name="Gujja S."/>
            <person name="Hansen M."/>
            <person name="Howarth C."/>
            <person name="Imamovic A."/>
            <person name="Larimer J."/>
            <person name="McCowen C."/>
            <person name="Montmayeur A."/>
            <person name="Murphy C."/>
            <person name="Neiman D."/>
            <person name="Pearson M."/>
            <person name="Priest M."/>
            <person name="Roberts A."/>
            <person name="Saif S."/>
            <person name="Shea T."/>
            <person name="Sisk P."/>
            <person name="Sykes S."/>
            <person name="Wortman J."/>
            <person name="Nusbaum C."/>
            <person name="Birren B."/>
        </authorList>
    </citation>
    <scope>NUCLEOTIDE SEQUENCE [LARGE SCALE GENOMIC DNA]</scope>
    <source>
        <strain evidence="5 6">VS20</strain>
    </source>
</reference>
<dbReference type="PROSITE" id="PS50020">
    <property type="entry name" value="WW_DOMAIN_2"/>
    <property type="match status" value="1"/>
</dbReference>
<dbReference type="OrthoDB" id="112668at2759"/>
<evidence type="ECO:0000313" key="6">
    <source>
        <dbReference type="Proteomes" id="UP000030762"/>
    </source>
</evidence>
<dbReference type="SUPFAM" id="SSF51045">
    <property type="entry name" value="WW domain"/>
    <property type="match status" value="1"/>
</dbReference>
<dbReference type="GO" id="GO:0070878">
    <property type="term" value="F:primary miRNA binding"/>
    <property type="evidence" value="ECO:0007669"/>
    <property type="project" value="TreeGrafter"/>
</dbReference>
<feature type="compositionally biased region" description="Low complexity" evidence="2">
    <location>
        <begin position="509"/>
        <end position="527"/>
    </location>
</feature>
<evidence type="ECO:0000313" key="5">
    <source>
        <dbReference type="EMBL" id="EQC35954.1"/>
    </source>
</evidence>
<sequence length="660" mass="71410">MTKRPLDVQATEDSTFVESTTYTDKALPEGWKKVSHRSGLTCFLHEASGVVTWTEPYVVELSDAASVSTAAATHVPPLDIFASGCGMRHPDRNRPVKMVQADAIIRRLSKTVLGDREPTVTPNPAPAPKPTEQPSLDPRKRLKANHQNGASTPSPPRRPTKQEAKSGRPKIVLNGVTVDEPTGKTAMAFLLDYAKNWVDAIPEYEQTNSTSSDAPFRCSVAIGGREYGLADASSKQLARQKAAEAALETLVPGYWRTLKSGGATHEVDTMAAELSAAPTFTLDRFQPLLIDDRLVLQGCMDLSVKTPAQLLSEYATRHKGIAINYTHFNVPFATDRNKFKVVASTGKHSAEAVAPNKKLAKQYAAQALLKVLHPQIGTYYDMVQHHERVVLKTSSAHKPKPVVLPTSTALLGTPPTQPATSILPSPSTTSRFQPRPSAPPRADPYRSNAPSSASMASSQQHNHGNNHMNDRRPPPVAVASRYGQRDYGSKSETSPHQGGPSAPKPHYAPPSMSGYGVSPSSSSSYRGYHGDTKAHEGNGGYQAPKQRGGYGDIKREPVEDKKREPIFGDAPPYYAEAPRDGYGRPAPFGYRPSPPPAQWQQTASYAPQSAYAAQSAYPPTSGGLLPPPPTRLTPSANYGKASPNNPLQQLKSELRKSLQY</sequence>
<dbReference type="GO" id="GO:0070877">
    <property type="term" value="C:microprocessor complex"/>
    <property type="evidence" value="ECO:0007669"/>
    <property type="project" value="InterPro"/>
</dbReference>
<dbReference type="GO" id="GO:0020037">
    <property type="term" value="F:heme binding"/>
    <property type="evidence" value="ECO:0007669"/>
    <property type="project" value="InterPro"/>
</dbReference>
<protein>
    <recommendedName>
        <fullName evidence="7">DRBM domain-containing protein</fullName>
    </recommendedName>
</protein>
<dbReference type="SUPFAM" id="SSF54768">
    <property type="entry name" value="dsRNA-binding domain-like"/>
    <property type="match status" value="2"/>
</dbReference>
<dbReference type="Gene3D" id="2.20.70.10">
    <property type="match status" value="1"/>
</dbReference>
<feature type="domain" description="DRBM" evidence="4">
    <location>
        <begin position="306"/>
        <end position="374"/>
    </location>
</feature>
<proteinExistence type="predicted"/>
<accession>T0QDM3</accession>
<dbReference type="Gene3D" id="3.30.160.20">
    <property type="match status" value="2"/>
</dbReference>